<gene>
    <name evidence="4" type="ORF">FPZ49_12775</name>
</gene>
<sequence>MEEKERRVWPRHARGLAGAVALLLLLSGCSALSSKADMAVSTGTAGHAESKAVAPQGAADSAGGPAAVADMAKMANATASNTVSAPAGAQGSFTGQALPDNSDAYTRKIIYTAHLVMQVEKYQDVAQQVQETVKQAGAYILQFNENTMTNEKSGTFTIKVPANGFQSLLSQLEKLNPTMQKSLQGQDVTEEYVDLTARLKAKQVVESRLTAFMEKATKAEELVSFSNELGKVQEEIERIKGRMRYLEQNVAYSTIELRVTQKIGSAEIIQSRDRGPLITRSAAALNGSVVVLSVALQWLVVILAGALPVLILLALIGIPLWMVRKRRLAKLVSVRSTLLEHNQAQANTQTETKDPNE</sequence>
<feature type="transmembrane region" description="Helical" evidence="2">
    <location>
        <begin position="298"/>
        <end position="323"/>
    </location>
</feature>
<reference evidence="4 5" key="1">
    <citation type="submission" date="2019-07" db="EMBL/GenBank/DDBJ databases">
        <authorList>
            <person name="Kim J."/>
        </authorList>
    </citation>
    <scope>NUCLEOTIDE SEQUENCE [LARGE SCALE GENOMIC DNA]</scope>
    <source>
        <strain evidence="4 5">JC52</strain>
    </source>
</reference>
<organism evidence="4 5">
    <name type="scientific">Paenibacillus cremeus</name>
    <dbReference type="NCBI Taxonomy" id="2163881"/>
    <lineage>
        <taxon>Bacteria</taxon>
        <taxon>Bacillati</taxon>
        <taxon>Bacillota</taxon>
        <taxon>Bacilli</taxon>
        <taxon>Bacillales</taxon>
        <taxon>Paenibacillaceae</taxon>
        <taxon>Paenibacillus</taxon>
    </lineage>
</organism>
<protein>
    <submittedName>
        <fullName evidence="4">DUF4349 domain-containing protein</fullName>
    </submittedName>
</protein>
<dbReference type="OrthoDB" id="5381491at2"/>
<keyword evidence="1" id="KW-0175">Coiled coil</keyword>
<evidence type="ECO:0000313" key="5">
    <source>
        <dbReference type="Proteomes" id="UP000317036"/>
    </source>
</evidence>
<accession>A0A559KBV1</accession>
<proteinExistence type="predicted"/>
<feature type="coiled-coil region" evidence="1">
    <location>
        <begin position="222"/>
        <end position="249"/>
    </location>
</feature>
<evidence type="ECO:0000256" key="1">
    <source>
        <dbReference type="SAM" id="Coils"/>
    </source>
</evidence>
<evidence type="ECO:0000256" key="2">
    <source>
        <dbReference type="SAM" id="Phobius"/>
    </source>
</evidence>
<evidence type="ECO:0000313" key="4">
    <source>
        <dbReference type="EMBL" id="TVY09606.1"/>
    </source>
</evidence>
<dbReference type="AlphaFoldDB" id="A0A559KBV1"/>
<dbReference type="Proteomes" id="UP000317036">
    <property type="component" value="Unassembled WGS sequence"/>
</dbReference>
<dbReference type="PROSITE" id="PS51257">
    <property type="entry name" value="PROKAR_LIPOPROTEIN"/>
    <property type="match status" value="1"/>
</dbReference>
<keyword evidence="2" id="KW-0812">Transmembrane</keyword>
<keyword evidence="2" id="KW-1133">Transmembrane helix</keyword>
<keyword evidence="5" id="KW-1185">Reference proteome</keyword>
<keyword evidence="2" id="KW-0472">Membrane</keyword>
<name>A0A559KBV1_9BACL</name>
<dbReference type="Pfam" id="PF14257">
    <property type="entry name" value="DUF4349"/>
    <property type="match status" value="1"/>
</dbReference>
<feature type="domain" description="DUF4349" evidence="3">
    <location>
        <begin position="107"/>
        <end position="321"/>
    </location>
</feature>
<evidence type="ECO:0000259" key="3">
    <source>
        <dbReference type="Pfam" id="PF14257"/>
    </source>
</evidence>
<dbReference type="EMBL" id="VNJI01000013">
    <property type="protein sequence ID" value="TVY09606.1"/>
    <property type="molecule type" value="Genomic_DNA"/>
</dbReference>
<comment type="caution">
    <text evidence="4">The sequence shown here is derived from an EMBL/GenBank/DDBJ whole genome shotgun (WGS) entry which is preliminary data.</text>
</comment>
<dbReference type="InterPro" id="IPR025645">
    <property type="entry name" value="DUF4349"/>
</dbReference>
<dbReference type="RefSeq" id="WP_144847192.1">
    <property type="nucleotide sequence ID" value="NZ_VNJI01000013.1"/>
</dbReference>